<evidence type="ECO:0000259" key="4">
    <source>
        <dbReference type="Pfam" id="PF01370"/>
    </source>
</evidence>
<dbReference type="InterPro" id="IPR036291">
    <property type="entry name" value="NAD(P)-bd_dom_sf"/>
</dbReference>
<dbReference type="GO" id="GO:0016491">
    <property type="term" value="F:oxidoreductase activity"/>
    <property type="evidence" value="ECO:0007669"/>
    <property type="project" value="UniProtKB-KW"/>
</dbReference>
<dbReference type="OrthoDB" id="8770295at2"/>
<dbReference type="Gene3D" id="3.40.50.720">
    <property type="entry name" value="NAD(P)-binding Rossmann-like Domain"/>
    <property type="match status" value="1"/>
</dbReference>
<name>A0A0A6D7Y0_9PSED</name>
<feature type="domain" description="NAD-dependent epimerase/dehydratase" evidence="4">
    <location>
        <begin position="14"/>
        <end position="174"/>
    </location>
</feature>
<dbReference type="PATRIC" id="fig|587753.9.peg.1787"/>
<dbReference type="SUPFAM" id="SSF51735">
    <property type="entry name" value="NAD(P)-binding Rossmann-fold domains"/>
    <property type="match status" value="1"/>
</dbReference>
<evidence type="ECO:0000256" key="2">
    <source>
        <dbReference type="ARBA" id="ARBA00023002"/>
    </source>
</evidence>
<protein>
    <submittedName>
        <fullName evidence="5">NAD-dependent dehydratase</fullName>
    </submittedName>
</protein>
<dbReference type="Proteomes" id="UP000030564">
    <property type="component" value="Unassembled WGS sequence"/>
</dbReference>
<dbReference type="AlphaFoldDB" id="A0A0A6D7Y0"/>
<gene>
    <name evidence="5" type="ORF">NZ35_18335</name>
</gene>
<evidence type="ECO:0000256" key="1">
    <source>
        <dbReference type="ARBA" id="ARBA00007637"/>
    </source>
</evidence>
<evidence type="ECO:0000256" key="3">
    <source>
        <dbReference type="ARBA" id="ARBA00023027"/>
    </source>
</evidence>
<comment type="similarity">
    <text evidence="1">Belongs to the NAD(P)-dependent epimerase/dehydratase family.</text>
</comment>
<accession>A0A0A6D7Y0</accession>
<dbReference type="Pfam" id="PF01370">
    <property type="entry name" value="Epimerase"/>
    <property type="match status" value="1"/>
</dbReference>
<dbReference type="EMBL" id="JSFK01000018">
    <property type="protein sequence ID" value="KHA71873.1"/>
    <property type="molecule type" value="Genomic_DNA"/>
</dbReference>
<dbReference type="InterPro" id="IPR001509">
    <property type="entry name" value="Epimerase_deHydtase"/>
</dbReference>
<comment type="caution">
    <text evidence="5">The sequence shown here is derived from an EMBL/GenBank/DDBJ whole genome shotgun (WGS) entry which is preliminary data.</text>
</comment>
<keyword evidence="2" id="KW-0560">Oxidoreductase</keyword>
<evidence type="ECO:0000313" key="5">
    <source>
        <dbReference type="EMBL" id="KHA71873.1"/>
    </source>
</evidence>
<sequence>MTTHATQAKPFNRILLTGAAGGLGQILRETLQVHADIVRSSDISAMAPSRGAHDEVINCNLSDKAAVAALVEGVDAIVHLGGISVERSFEEILEANIRGTFHVYEAARLHGVKRIVFASSNHVTGFYSQDEQIDAHSPRRPDGYYGLSKAYGEDLATFYFHRYGIETVSLRIGSSFPEPRNLRMLATWLSYTDLEHLIARALLASDVGHSVVYGVSANRDQWWNNRHAAHLGFAPQDSSEAFRAKVEQQPALAADHPDRLYQGGAFTAAGPFETPAQTRS</sequence>
<organism evidence="5 6">
    <name type="scientific">Pseudomonas chlororaphis</name>
    <dbReference type="NCBI Taxonomy" id="587753"/>
    <lineage>
        <taxon>Bacteria</taxon>
        <taxon>Pseudomonadati</taxon>
        <taxon>Pseudomonadota</taxon>
        <taxon>Gammaproteobacteria</taxon>
        <taxon>Pseudomonadales</taxon>
        <taxon>Pseudomonadaceae</taxon>
        <taxon>Pseudomonas</taxon>
    </lineage>
</organism>
<proteinExistence type="inferred from homology"/>
<evidence type="ECO:0000313" key="6">
    <source>
        <dbReference type="Proteomes" id="UP000030564"/>
    </source>
</evidence>
<keyword evidence="3" id="KW-0520">NAD</keyword>
<reference evidence="5 6" key="1">
    <citation type="submission" date="2014-10" db="EMBL/GenBank/DDBJ databases">
        <title>Draft genome sequence of Pseudomonas chlororaphis EA105.</title>
        <authorList>
            <person name="McCully L.M."/>
            <person name="Bitzer A.S."/>
            <person name="Spence C."/>
            <person name="Bais H."/>
            <person name="Silby M.W."/>
        </authorList>
    </citation>
    <scope>NUCLEOTIDE SEQUENCE [LARGE SCALE GENOMIC DNA]</scope>
    <source>
        <strain evidence="5 6">EA105</strain>
    </source>
</reference>
<dbReference type="PANTHER" id="PTHR43103">
    <property type="entry name" value="NUCLEOSIDE-DIPHOSPHATE-SUGAR EPIMERASE"/>
    <property type="match status" value="1"/>
</dbReference>
<dbReference type="PANTHER" id="PTHR43103:SF5">
    <property type="entry name" value="4-EPIMERASE, PUTATIVE (AFU_ORTHOLOGUE AFUA_7G00360)-RELATED"/>
    <property type="match status" value="1"/>
</dbReference>